<evidence type="ECO:0000313" key="6">
    <source>
        <dbReference type="Proteomes" id="UP000186098"/>
    </source>
</evidence>
<dbReference type="GO" id="GO:0003677">
    <property type="term" value="F:DNA binding"/>
    <property type="evidence" value="ECO:0007669"/>
    <property type="project" value="UniProtKB-KW"/>
</dbReference>
<protein>
    <submittedName>
        <fullName evidence="5">Transcriptional regulator, LuxR family</fullName>
    </submittedName>
</protein>
<keyword evidence="6" id="KW-1185">Reference proteome</keyword>
<dbReference type="InterPro" id="IPR016032">
    <property type="entry name" value="Sig_transdc_resp-reg_C-effctor"/>
</dbReference>
<dbReference type="InterPro" id="IPR000014">
    <property type="entry name" value="PAS"/>
</dbReference>
<dbReference type="Pfam" id="PF00196">
    <property type="entry name" value="GerE"/>
    <property type="match status" value="1"/>
</dbReference>
<dbReference type="Pfam" id="PF13188">
    <property type="entry name" value="PAS_8"/>
    <property type="match status" value="1"/>
</dbReference>
<name>A0A1N7M7P5_9RHOB</name>
<keyword evidence="3" id="KW-0804">Transcription</keyword>
<organism evidence="5 6">
    <name type="scientific">Phaeovulum vinaykumarii</name>
    <dbReference type="NCBI Taxonomy" id="407234"/>
    <lineage>
        <taxon>Bacteria</taxon>
        <taxon>Pseudomonadati</taxon>
        <taxon>Pseudomonadota</taxon>
        <taxon>Alphaproteobacteria</taxon>
        <taxon>Rhodobacterales</taxon>
        <taxon>Paracoccaceae</taxon>
        <taxon>Phaeovulum</taxon>
    </lineage>
</organism>
<dbReference type="PANTHER" id="PTHR44688">
    <property type="entry name" value="DNA-BINDING TRANSCRIPTIONAL ACTIVATOR DEVR_DOSR"/>
    <property type="match status" value="1"/>
</dbReference>
<dbReference type="GO" id="GO:0006355">
    <property type="term" value="P:regulation of DNA-templated transcription"/>
    <property type="evidence" value="ECO:0007669"/>
    <property type="project" value="InterPro"/>
</dbReference>
<evidence type="ECO:0000256" key="2">
    <source>
        <dbReference type="ARBA" id="ARBA00023125"/>
    </source>
</evidence>
<dbReference type="SUPFAM" id="SSF55785">
    <property type="entry name" value="PYP-like sensor domain (PAS domain)"/>
    <property type="match status" value="1"/>
</dbReference>
<evidence type="ECO:0000313" key="5">
    <source>
        <dbReference type="EMBL" id="SIS82100.1"/>
    </source>
</evidence>
<dbReference type="AlphaFoldDB" id="A0A1N7M7P5"/>
<dbReference type="Proteomes" id="UP000186098">
    <property type="component" value="Unassembled WGS sequence"/>
</dbReference>
<gene>
    <name evidence="5" type="ORF">SAMN05421795_10626</name>
</gene>
<dbReference type="PROSITE" id="PS50043">
    <property type="entry name" value="HTH_LUXR_2"/>
    <property type="match status" value="1"/>
</dbReference>
<keyword evidence="2" id="KW-0238">DNA-binding</keyword>
<dbReference type="STRING" id="407234.SAMN05421795_10626"/>
<dbReference type="CDD" id="cd06170">
    <property type="entry name" value="LuxR_C_like"/>
    <property type="match status" value="1"/>
</dbReference>
<proteinExistence type="predicted"/>
<dbReference type="InterPro" id="IPR035965">
    <property type="entry name" value="PAS-like_dom_sf"/>
</dbReference>
<dbReference type="SUPFAM" id="SSF46894">
    <property type="entry name" value="C-terminal effector domain of the bipartite response regulators"/>
    <property type="match status" value="1"/>
</dbReference>
<evidence type="ECO:0000256" key="3">
    <source>
        <dbReference type="ARBA" id="ARBA00023163"/>
    </source>
</evidence>
<dbReference type="InterPro" id="IPR000792">
    <property type="entry name" value="Tscrpt_reg_LuxR_C"/>
</dbReference>
<dbReference type="Gene3D" id="3.30.450.20">
    <property type="entry name" value="PAS domain"/>
    <property type="match status" value="1"/>
</dbReference>
<dbReference type="PROSITE" id="PS00622">
    <property type="entry name" value="HTH_LUXR_1"/>
    <property type="match status" value="1"/>
</dbReference>
<reference evidence="6" key="1">
    <citation type="submission" date="2017-01" db="EMBL/GenBank/DDBJ databases">
        <authorList>
            <person name="Varghese N."/>
            <person name="Submissions S."/>
        </authorList>
    </citation>
    <scope>NUCLEOTIDE SEQUENCE [LARGE SCALE GENOMIC DNA]</scope>
    <source>
        <strain evidence="6">DSM 18714</strain>
    </source>
</reference>
<accession>A0A1N7M7P5</accession>
<evidence type="ECO:0000259" key="4">
    <source>
        <dbReference type="PROSITE" id="PS50043"/>
    </source>
</evidence>
<feature type="domain" description="HTH luxR-type" evidence="4">
    <location>
        <begin position="129"/>
        <end position="194"/>
    </location>
</feature>
<dbReference type="EMBL" id="FTOM01000006">
    <property type="protein sequence ID" value="SIS82100.1"/>
    <property type="molecule type" value="Genomic_DNA"/>
</dbReference>
<evidence type="ECO:0000256" key="1">
    <source>
        <dbReference type="ARBA" id="ARBA00023015"/>
    </source>
</evidence>
<dbReference type="SMART" id="SM00421">
    <property type="entry name" value="HTH_LUXR"/>
    <property type="match status" value="1"/>
</dbReference>
<keyword evidence="1" id="KW-0805">Transcription regulation</keyword>
<dbReference type="InterPro" id="IPR036388">
    <property type="entry name" value="WH-like_DNA-bd_sf"/>
</dbReference>
<sequence>MARGGGHHSDMEFETLAIQHAPIGIALTERRIIRACNPAFAAIFGAAGGGGATEVFADMDLMRLYPSAEDYHRIGAEGLARMRADPLYLDERVMRRLDGALFWCRVRGRSLSAPDPFDRAVWTFADMSAERPVLDLSPRERVVAMRTCQGQTAKEIARDLGLSHRTVEQHRARLFRKAGAANKAEFVAFFMGMASGPARARGPDPADRPGG</sequence>
<dbReference type="PRINTS" id="PR00038">
    <property type="entry name" value="HTHLUXR"/>
</dbReference>
<dbReference type="PANTHER" id="PTHR44688:SF16">
    <property type="entry name" value="DNA-BINDING TRANSCRIPTIONAL ACTIVATOR DEVR_DOSR"/>
    <property type="match status" value="1"/>
</dbReference>
<dbReference type="Gene3D" id="1.10.10.10">
    <property type="entry name" value="Winged helix-like DNA-binding domain superfamily/Winged helix DNA-binding domain"/>
    <property type="match status" value="1"/>
</dbReference>